<organism evidence="1">
    <name type="scientific">uncultured Caudovirales phage</name>
    <dbReference type="NCBI Taxonomy" id="2100421"/>
    <lineage>
        <taxon>Viruses</taxon>
        <taxon>Duplodnaviria</taxon>
        <taxon>Heunggongvirae</taxon>
        <taxon>Uroviricota</taxon>
        <taxon>Caudoviricetes</taxon>
        <taxon>Peduoviridae</taxon>
        <taxon>Maltschvirus</taxon>
        <taxon>Maltschvirus maltsch</taxon>
    </lineage>
</organism>
<evidence type="ECO:0000313" key="1">
    <source>
        <dbReference type="EMBL" id="CAB4123182.1"/>
    </source>
</evidence>
<dbReference type="GO" id="GO:0030246">
    <property type="term" value="F:carbohydrate binding"/>
    <property type="evidence" value="ECO:0007669"/>
    <property type="project" value="UniProtKB-KW"/>
</dbReference>
<protein>
    <submittedName>
        <fullName evidence="1">Concanavalin A-like lectin/glucanases superfamily</fullName>
    </submittedName>
</protein>
<proteinExistence type="predicted"/>
<gene>
    <name evidence="1" type="ORF">UFOVP29_341</name>
</gene>
<accession>A0A6J5KPT3</accession>
<dbReference type="Gene3D" id="2.60.120.200">
    <property type="match status" value="1"/>
</dbReference>
<dbReference type="EMBL" id="LR796167">
    <property type="protein sequence ID" value="CAB4123182.1"/>
    <property type="molecule type" value="Genomic_DNA"/>
</dbReference>
<dbReference type="Pfam" id="PF13385">
    <property type="entry name" value="Laminin_G_3"/>
    <property type="match status" value="1"/>
</dbReference>
<name>A0A6J5KPT3_9CAUD</name>
<keyword evidence="1" id="KW-0430">Lectin</keyword>
<dbReference type="SUPFAM" id="SSF49899">
    <property type="entry name" value="Concanavalin A-like lectins/glucanases"/>
    <property type="match status" value="1"/>
</dbReference>
<dbReference type="InterPro" id="IPR013320">
    <property type="entry name" value="ConA-like_dom_sf"/>
</dbReference>
<sequence length="209" mass="22418">MMLDAANTKSYPGSGTLWTDLSRSGNDATILNSPTYNTANSGYLAFNGTTQYATVTSNLSISEFSIICWIYSSGNQGNFTGICLNRNSTNAYGIGCSYGGTTNQLGYSWAADSATYNWASGLIIPNGQWNMVAISSTTTSATLYLNLVSATHAHTESSFTLTGFQIANDTNSGGRFFNGNIPTVQFYNQALTSTQVQQNFNAHRGRYGV</sequence>
<reference evidence="1" key="1">
    <citation type="submission" date="2020-04" db="EMBL/GenBank/DDBJ databases">
        <authorList>
            <person name="Chiriac C."/>
            <person name="Salcher M."/>
            <person name="Ghai R."/>
            <person name="Kavagutti S V."/>
        </authorList>
    </citation>
    <scope>NUCLEOTIDE SEQUENCE</scope>
</reference>